<dbReference type="AlphaFoldDB" id="A0A0E9RFC3"/>
<evidence type="ECO:0000313" key="1">
    <source>
        <dbReference type="EMBL" id="JAH27190.1"/>
    </source>
</evidence>
<proteinExistence type="predicted"/>
<sequence>MQLIIGSYLSSFALSDLHSVQGKQKQKCNFTAVKFFVRERHLK</sequence>
<accession>A0A0E9RFC3</accession>
<reference evidence="1" key="1">
    <citation type="submission" date="2014-11" db="EMBL/GenBank/DDBJ databases">
        <authorList>
            <person name="Amaro Gonzalez C."/>
        </authorList>
    </citation>
    <scope>NUCLEOTIDE SEQUENCE</scope>
</reference>
<protein>
    <submittedName>
        <fullName evidence="1">Uncharacterized protein</fullName>
    </submittedName>
</protein>
<dbReference type="EMBL" id="GBXM01081387">
    <property type="protein sequence ID" value="JAH27190.1"/>
    <property type="molecule type" value="Transcribed_RNA"/>
</dbReference>
<reference evidence="1" key="2">
    <citation type="journal article" date="2015" name="Fish Shellfish Immunol.">
        <title>Early steps in the European eel (Anguilla anguilla)-Vibrio vulnificus interaction in the gills: Role of the RtxA13 toxin.</title>
        <authorList>
            <person name="Callol A."/>
            <person name="Pajuelo D."/>
            <person name="Ebbesson L."/>
            <person name="Teles M."/>
            <person name="MacKenzie S."/>
            <person name="Amaro C."/>
        </authorList>
    </citation>
    <scope>NUCLEOTIDE SEQUENCE</scope>
</reference>
<organism evidence="1">
    <name type="scientific">Anguilla anguilla</name>
    <name type="common">European freshwater eel</name>
    <name type="synonym">Muraena anguilla</name>
    <dbReference type="NCBI Taxonomy" id="7936"/>
    <lineage>
        <taxon>Eukaryota</taxon>
        <taxon>Metazoa</taxon>
        <taxon>Chordata</taxon>
        <taxon>Craniata</taxon>
        <taxon>Vertebrata</taxon>
        <taxon>Euteleostomi</taxon>
        <taxon>Actinopterygii</taxon>
        <taxon>Neopterygii</taxon>
        <taxon>Teleostei</taxon>
        <taxon>Anguilliformes</taxon>
        <taxon>Anguillidae</taxon>
        <taxon>Anguilla</taxon>
    </lineage>
</organism>
<name>A0A0E9RFC3_ANGAN</name>